<keyword evidence="4" id="KW-1185">Reference proteome</keyword>
<name>A0ABX2KVM4_9PROT</name>
<organism evidence="3 4">
    <name type="scientific">Azospirillum formosense</name>
    <dbReference type="NCBI Taxonomy" id="861533"/>
    <lineage>
        <taxon>Bacteria</taxon>
        <taxon>Pseudomonadati</taxon>
        <taxon>Pseudomonadota</taxon>
        <taxon>Alphaproteobacteria</taxon>
        <taxon>Rhodospirillales</taxon>
        <taxon>Azospirillaceae</taxon>
        <taxon>Azospirillum</taxon>
    </lineage>
</organism>
<gene>
    <name evidence="3" type="ORF">GBZ26_05115</name>
</gene>
<sequence>MGRGTRARPRAKREKERGWPGLSVVRPASFRTGMEGRFGMPRPTARRDARRALARVFLGHAPFYVKNIFLYQPAIPLARYSLGAWNIPRSHAVEWLASTARKTRHKKGIRFMKTIITACGVAALLLATPALAEGTSGTTAKEVPTNKATGQVAATHGSLDPAVAKMTAAQLKGKDVYGSDGKDIAEIEGIVRKGGQTFAVIDVDHIADISDKDVVLPLERLHMKGKRLTVDMTENDLKGLEAWQKDKYEDVKGALR</sequence>
<proteinExistence type="predicted"/>
<dbReference type="InterPro" id="IPR027275">
    <property type="entry name" value="PRC-brl_dom"/>
</dbReference>
<dbReference type="Gene3D" id="2.30.30.240">
    <property type="entry name" value="PRC-barrel domain"/>
    <property type="match status" value="1"/>
</dbReference>
<evidence type="ECO:0000313" key="3">
    <source>
        <dbReference type="EMBL" id="NUB18602.1"/>
    </source>
</evidence>
<comment type="caution">
    <text evidence="3">The sequence shown here is derived from an EMBL/GenBank/DDBJ whole genome shotgun (WGS) entry which is preliminary data.</text>
</comment>
<feature type="domain" description="PRC-barrel" evidence="2">
    <location>
        <begin position="167"/>
        <end position="234"/>
    </location>
</feature>
<evidence type="ECO:0000313" key="4">
    <source>
        <dbReference type="Proteomes" id="UP000639419"/>
    </source>
</evidence>
<keyword evidence="1" id="KW-0472">Membrane</keyword>
<evidence type="ECO:0000256" key="1">
    <source>
        <dbReference type="SAM" id="Phobius"/>
    </source>
</evidence>
<dbReference type="SUPFAM" id="SSF50346">
    <property type="entry name" value="PRC-barrel domain"/>
    <property type="match status" value="1"/>
</dbReference>
<dbReference type="Pfam" id="PF05239">
    <property type="entry name" value="PRC"/>
    <property type="match status" value="1"/>
</dbReference>
<reference evidence="3 4" key="1">
    <citation type="submission" date="2019-10" db="EMBL/GenBank/DDBJ databases">
        <title>Genome sequence of Azospirillum formosense CC-Nfb-7.</title>
        <authorList>
            <person name="Ambrosini A."/>
            <person name="Sant'Anna F.H."/>
            <person name="Cassan F.D."/>
            <person name="Souza E.M."/>
            <person name="Passaglia L.M.P."/>
        </authorList>
    </citation>
    <scope>NUCLEOTIDE SEQUENCE [LARGE SCALE GENOMIC DNA]</scope>
    <source>
        <strain evidence="3 4">CC-NFb-7</strain>
    </source>
</reference>
<evidence type="ECO:0000259" key="2">
    <source>
        <dbReference type="Pfam" id="PF05239"/>
    </source>
</evidence>
<keyword evidence="1" id="KW-0812">Transmembrane</keyword>
<protein>
    <recommendedName>
        <fullName evidence="2">PRC-barrel domain-containing protein</fullName>
    </recommendedName>
</protein>
<dbReference type="Proteomes" id="UP000639419">
    <property type="component" value="Unassembled WGS sequence"/>
</dbReference>
<feature type="transmembrane region" description="Helical" evidence="1">
    <location>
        <begin position="111"/>
        <end position="132"/>
    </location>
</feature>
<keyword evidence="1" id="KW-1133">Transmembrane helix</keyword>
<dbReference type="EMBL" id="WHOR01000022">
    <property type="protein sequence ID" value="NUB18602.1"/>
    <property type="molecule type" value="Genomic_DNA"/>
</dbReference>
<dbReference type="InterPro" id="IPR011033">
    <property type="entry name" value="PRC_barrel-like_sf"/>
</dbReference>
<accession>A0ABX2KVM4</accession>